<evidence type="ECO:0000313" key="3">
    <source>
        <dbReference type="RefSeq" id="XP_016676319.1"/>
    </source>
</evidence>
<dbReference type="PANTHER" id="PTHR46033">
    <property type="entry name" value="PROTEIN MAIN-LIKE 2"/>
    <property type="match status" value="1"/>
</dbReference>
<dbReference type="Pfam" id="PF10536">
    <property type="entry name" value="PMD"/>
    <property type="match status" value="1"/>
</dbReference>
<keyword evidence="2" id="KW-1185">Reference proteome</keyword>
<reference evidence="3" key="2">
    <citation type="submission" date="2025-08" db="UniProtKB">
        <authorList>
            <consortium name="RefSeq"/>
        </authorList>
    </citation>
    <scope>IDENTIFICATION</scope>
</reference>
<accession>A0A1U8IKD2</accession>
<dbReference type="STRING" id="3635.A0A1U8IKD2"/>
<dbReference type="KEGG" id="ghi:107895567"/>
<dbReference type="AlphaFoldDB" id="A0A1U8IKD2"/>
<dbReference type="GO" id="GO:0010073">
    <property type="term" value="P:meristem maintenance"/>
    <property type="evidence" value="ECO:0007669"/>
    <property type="project" value="InterPro"/>
</dbReference>
<reference evidence="2" key="1">
    <citation type="journal article" date="2020" name="Nat. Genet.">
        <title>Genomic diversifications of five Gossypium allopolyploid species and their impact on cotton improvement.</title>
        <authorList>
            <person name="Chen Z.J."/>
            <person name="Sreedasyam A."/>
            <person name="Ando A."/>
            <person name="Song Q."/>
            <person name="De Santiago L.M."/>
            <person name="Hulse-Kemp A.M."/>
            <person name="Ding M."/>
            <person name="Ye W."/>
            <person name="Kirkbride R.C."/>
            <person name="Jenkins J."/>
            <person name="Plott C."/>
            <person name="Lovell J."/>
            <person name="Lin Y.M."/>
            <person name="Vaughn R."/>
            <person name="Liu B."/>
            <person name="Simpson S."/>
            <person name="Scheffler B.E."/>
            <person name="Wen L."/>
            <person name="Saski C.A."/>
            <person name="Grover C.E."/>
            <person name="Hu G."/>
            <person name="Conover J.L."/>
            <person name="Carlson J.W."/>
            <person name="Shu S."/>
            <person name="Boston L.B."/>
            <person name="Williams M."/>
            <person name="Peterson D.G."/>
            <person name="McGee K."/>
            <person name="Jones D.C."/>
            <person name="Wendel J.F."/>
            <person name="Stelly D.M."/>
            <person name="Grimwood J."/>
            <person name="Schmutz J."/>
        </authorList>
    </citation>
    <scope>NUCLEOTIDE SEQUENCE [LARGE SCALE GENOMIC DNA]</scope>
    <source>
        <strain evidence="2">cv. TM-1</strain>
    </source>
</reference>
<dbReference type="RefSeq" id="XP_016676319.1">
    <property type="nucleotide sequence ID" value="XM_016820830.1"/>
</dbReference>
<protein>
    <submittedName>
        <fullName evidence="3">Protein MAINTENANCE OF MERISTEMS-like</fullName>
    </submittedName>
</protein>
<name>A0A1U8IKD2_GOSHI</name>
<dbReference type="GeneID" id="107895567"/>
<dbReference type="InterPro" id="IPR044824">
    <property type="entry name" value="MAIN-like"/>
</dbReference>
<evidence type="ECO:0000259" key="1">
    <source>
        <dbReference type="Pfam" id="PF10536"/>
    </source>
</evidence>
<evidence type="ECO:0000313" key="2">
    <source>
        <dbReference type="Proteomes" id="UP000818029"/>
    </source>
</evidence>
<dbReference type="Proteomes" id="UP000818029">
    <property type="component" value="Chromosome A10"/>
</dbReference>
<organism evidence="2 3">
    <name type="scientific">Gossypium hirsutum</name>
    <name type="common">Upland cotton</name>
    <name type="synonym">Gossypium mexicanum</name>
    <dbReference type="NCBI Taxonomy" id="3635"/>
    <lineage>
        <taxon>Eukaryota</taxon>
        <taxon>Viridiplantae</taxon>
        <taxon>Streptophyta</taxon>
        <taxon>Embryophyta</taxon>
        <taxon>Tracheophyta</taxon>
        <taxon>Spermatophyta</taxon>
        <taxon>Magnoliopsida</taxon>
        <taxon>eudicotyledons</taxon>
        <taxon>Gunneridae</taxon>
        <taxon>Pentapetalae</taxon>
        <taxon>rosids</taxon>
        <taxon>malvids</taxon>
        <taxon>Malvales</taxon>
        <taxon>Malvaceae</taxon>
        <taxon>Malvoideae</taxon>
        <taxon>Gossypium</taxon>
    </lineage>
</organism>
<dbReference type="PaxDb" id="3635-A0A1U8IKD2"/>
<proteinExistence type="predicted"/>
<gene>
    <name evidence="3" type="primary">LOC107895567</name>
</gene>
<dbReference type="PANTHER" id="PTHR46033:SF8">
    <property type="entry name" value="PROTEIN MAINTENANCE OF MERISTEMS-LIKE"/>
    <property type="match status" value="1"/>
</dbReference>
<dbReference type="InterPro" id="IPR019557">
    <property type="entry name" value="AminoTfrase-like_pln_mobile"/>
</dbReference>
<sequence length="183" mass="20468">MPYLRLAGFGDVALIRRFDLRPNLLSALVERWCTETHTFIMLCGECTITLEDVAMQLGLRVDGAVVMGRSKVLEPSVVCHRLLGRSLRDGEQNFTCLTLAWLRLIGGVLLPNNTSNRVHLKYLPLLEDFSRAGSYSWGSAVLAALYYELCHATKHGVSNMAGCLGLLQSWTLYRMPFLAAIRH</sequence>
<feature type="domain" description="Aminotransferase-like plant mobile" evidence="1">
    <location>
        <begin position="8"/>
        <end position="176"/>
    </location>
</feature>